<dbReference type="InterPro" id="IPR002110">
    <property type="entry name" value="Ankyrin_rpt"/>
</dbReference>
<feature type="compositionally biased region" description="Basic and acidic residues" evidence="2">
    <location>
        <begin position="800"/>
        <end position="830"/>
    </location>
</feature>
<dbReference type="Proteomes" id="UP001208570">
    <property type="component" value="Unassembled WGS sequence"/>
</dbReference>
<dbReference type="InterPro" id="IPR036770">
    <property type="entry name" value="Ankyrin_rpt-contain_sf"/>
</dbReference>
<feature type="compositionally biased region" description="Basic and acidic residues" evidence="2">
    <location>
        <begin position="766"/>
        <end position="787"/>
    </location>
</feature>
<dbReference type="PANTHER" id="PTHR24149">
    <property type="entry name" value="ANKYRIN REPEAT DOMAIN-CONTAINING PROTEIN 12"/>
    <property type="match status" value="1"/>
</dbReference>
<evidence type="ECO:0000256" key="1">
    <source>
        <dbReference type="PROSITE-ProRule" id="PRU00023"/>
    </source>
</evidence>
<feature type="compositionally biased region" description="Basic residues" evidence="2">
    <location>
        <begin position="1059"/>
        <end position="1068"/>
    </location>
</feature>
<feature type="region of interest" description="Disordered" evidence="2">
    <location>
        <begin position="545"/>
        <end position="566"/>
    </location>
</feature>
<dbReference type="SUPFAM" id="SSF48403">
    <property type="entry name" value="Ankyrin repeat"/>
    <property type="match status" value="1"/>
</dbReference>
<accession>A0AAD9K8S9</accession>
<feature type="region of interest" description="Disordered" evidence="2">
    <location>
        <begin position="289"/>
        <end position="312"/>
    </location>
</feature>
<evidence type="ECO:0000256" key="3">
    <source>
        <dbReference type="SAM" id="Phobius"/>
    </source>
</evidence>
<feature type="region of interest" description="Disordered" evidence="2">
    <location>
        <begin position="591"/>
        <end position="611"/>
    </location>
</feature>
<comment type="caution">
    <text evidence="4">The sequence shown here is derived from an EMBL/GenBank/DDBJ whole genome shotgun (WGS) entry which is preliminary data.</text>
</comment>
<keyword evidence="5" id="KW-1185">Reference proteome</keyword>
<feature type="region of interest" description="Disordered" evidence="2">
    <location>
        <begin position="640"/>
        <end position="680"/>
    </location>
</feature>
<feature type="transmembrane region" description="Helical" evidence="3">
    <location>
        <begin position="1185"/>
        <end position="1210"/>
    </location>
</feature>
<protein>
    <recommendedName>
        <fullName evidence="6">Ankyrin repeat domain-containing protein 12</fullName>
    </recommendedName>
</protein>
<feature type="region of interest" description="Disordered" evidence="2">
    <location>
        <begin position="366"/>
        <end position="389"/>
    </location>
</feature>
<feature type="region of interest" description="Disordered" evidence="2">
    <location>
        <begin position="701"/>
        <end position="1090"/>
    </location>
</feature>
<feature type="compositionally biased region" description="Basic and acidic residues" evidence="2">
    <location>
        <begin position="150"/>
        <end position="165"/>
    </location>
</feature>
<feature type="compositionally biased region" description="Polar residues" evidence="2">
    <location>
        <begin position="788"/>
        <end position="798"/>
    </location>
</feature>
<feature type="compositionally biased region" description="Low complexity" evidence="2">
    <location>
        <begin position="701"/>
        <end position="725"/>
    </location>
</feature>
<keyword evidence="3" id="KW-0472">Membrane</keyword>
<feature type="compositionally biased region" description="Basic and acidic residues" evidence="2">
    <location>
        <begin position="944"/>
        <end position="1002"/>
    </location>
</feature>
<dbReference type="SMART" id="SM00248">
    <property type="entry name" value="ANK"/>
    <property type="match status" value="3"/>
</dbReference>
<keyword evidence="3" id="KW-1133">Transmembrane helix</keyword>
<dbReference type="Pfam" id="PF12796">
    <property type="entry name" value="Ank_2"/>
    <property type="match status" value="1"/>
</dbReference>
<feature type="repeat" description="ANK" evidence="1">
    <location>
        <begin position="162"/>
        <end position="194"/>
    </location>
</feature>
<feature type="repeat" description="ANK" evidence="1">
    <location>
        <begin position="195"/>
        <end position="227"/>
    </location>
</feature>
<feature type="region of interest" description="Disordered" evidence="2">
    <location>
        <begin position="35"/>
        <end position="106"/>
    </location>
</feature>
<dbReference type="EMBL" id="JAODUP010000035">
    <property type="protein sequence ID" value="KAK2166782.1"/>
    <property type="molecule type" value="Genomic_DNA"/>
</dbReference>
<name>A0AAD9K8S9_9ANNE</name>
<keyword evidence="3" id="KW-0812">Transmembrane</keyword>
<feature type="compositionally biased region" description="Polar residues" evidence="2">
    <location>
        <begin position="640"/>
        <end position="655"/>
    </location>
</feature>
<feature type="repeat" description="ANK" evidence="1">
    <location>
        <begin position="228"/>
        <end position="260"/>
    </location>
</feature>
<sequence>MFRHDKNHYGSSHHHHHQQFQMAAAEEIYKFTIGKEKATSSRTPQSSKGEQKGLKRRLNFSPAAGVSEDEGDKRSSTPKRRRSFLAGESSPNPGATTPKTPGSTQRLTERQQMALLMQMTAEEGQGQASGSGGETSPRPSSPHGSALKRTPLDKKVNKRNERGETPLHVAAIRGDHKQVKKLIKAGADVNVGDFAGWTAIHEACNHGWLDVAKQLLKAGANVNVHGMENDTPLHDASVNGHKKLVELLLRHGANPLQPNAKGHTPLDVAPNDDIRKLLRSEIIASSSSSSSIEEVCSPTSPESNSDKPEENVVPSLLSLPSRYGGQACSQTTSVSSTATPVSLAVSTGINSISHSSSLSPRPLAQQLLSSGHSTSTATSSTTTTTTSTSSAIFKKVHVSHHMDKSSSPRLTIKFQHIKSKEPKRSVSPKRARNMTDSQFKLYSVTLGSRASEYDKPISPVGSSGAQEGDVYDPDLELGTYGSKMPGHQVTSTVSACGTMKPAVSESQLLSIHGESHQKGKGQTQVDSSKDSDVTDAELVMLSQESGPFTPQFEDISDDEDEQKNEVTGILASKSSSSLLSRHQFNIPSISSTTTVASKHSRGDVSSSSDVGHDLGIGSAQISHITSASGHEHLCLAVTTQSDFSQRPTSNPSVSSKLDVRQDSPSSSTNVSNQVQTSWPKYVHEDKPNVCSQIGKTASSHGLIKSSSSSLCKNSSSSQPTKSSASPQMPSTLVHFKHDTKHSPTSTESIRLEHLGKEDQDSSLVKSESEIAHSPKTENVENRCKDTGKSNSKSETSHISPRLDRDSRDSRDSCDSRDSRESPKSDREGKHTGSPKVPPLKIIMPPKTTAQEKIPQCHQKAVSSRSGLPYVLNPTQEGEQTSTSTVTQSTASLDPTTTASEQHMTMSTLSEELASQCKELHEDNLTTGASVTSTVDTGIRRGRHRSTDKNRASGDKDSSDKDSHDGSHGKDGEGSRDSDISEDKESSHDSGSDKKDVHVEKRITRSAFRCQQQKEKEQHSGSGKDESSSNDASEDSTTIVTRNAAHANSKHDQTEETHLHPKRKARHRTHQEAENHTPPPVPPPQHMEKPTNPYELYIDIRKMISSRHKKWFVVQPKAPHGFSDYLMVSCKYLLKGNSGTSRLSVPMVTPPNSIPVTMRDLYVEQEKARYKLKLQHVIERVSILSLIIRVLLASSSTVCVCVCVLFTYFFVAFQEKLILSIEQEILRVHGRAARAMANQSIPLSVCAILRDEDIYNPIDPSAEDRDKNIRSRYNGRQFFSWLRDVDDKYEKIKEALLLRHHHEVESLNAVQRLEWEWKLREAGLLADTTIHPNIDELHVPMVQVNDDFDLLPS</sequence>
<feature type="region of interest" description="Disordered" evidence="2">
    <location>
        <begin position="121"/>
        <end position="166"/>
    </location>
</feature>
<dbReference type="Pfam" id="PF00023">
    <property type="entry name" value="Ank"/>
    <property type="match status" value="1"/>
</dbReference>
<dbReference type="InterPro" id="IPR053210">
    <property type="entry name" value="ANKRD12"/>
</dbReference>
<feature type="compositionally biased region" description="Basic and acidic residues" evidence="2">
    <location>
        <begin position="1048"/>
        <end position="1058"/>
    </location>
</feature>
<dbReference type="PROSITE" id="PS50088">
    <property type="entry name" value="ANK_REPEAT"/>
    <property type="match status" value="3"/>
</dbReference>
<feature type="compositionally biased region" description="Polar residues" evidence="2">
    <location>
        <begin position="662"/>
        <end position="678"/>
    </location>
</feature>
<dbReference type="PROSITE" id="PS50297">
    <property type="entry name" value="ANK_REP_REGION"/>
    <property type="match status" value="3"/>
</dbReference>
<organism evidence="4 5">
    <name type="scientific">Paralvinella palmiformis</name>
    <dbReference type="NCBI Taxonomy" id="53620"/>
    <lineage>
        <taxon>Eukaryota</taxon>
        <taxon>Metazoa</taxon>
        <taxon>Spiralia</taxon>
        <taxon>Lophotrochozoa</taxon>
        <taxon>Annelida</taxon>
        <taxon>Polychaeta</taxon>
        <taxon>Sedentaria</taxon>
        <taxon>Canalipalpata</taxon>
        <taxon>Terebellida</taxon>
        <taxon>Terebelliformia</taxon>
        <taxon>Alvinellidae</taxon>
        <taxon>Paralvinella</taxon>
    </lineage>
</organism>
<keyword evidence="1" id="KW-0040">ANK repeat</keyword>
<dbReference type="PANTHER" id="PTHR24149:SF14">
    <property type="entry name" value="ANKYRIN REPEAT DOMAIN 12"/>
    <property type="match status" value="1"/>
</dbReference>
<feature type="compositionally biased region" description="Polar residues" evidence="2">
    <location>
        <begin position="924"/>
        <end position="935"/>
    </location>
</feature>
<proteinExistence type="predicted"/>
<evidence type="ECO:0000256" key="2">
    <source>
        <dbReference type="SAM" id="MobiDB-lite"/>
    </source>
</evidence>
<dbReference type="Gene3D" id="1.25.40.20">
    <property type="entry name" value="Ankyrin repeat-containing domain"/>
    <property type="match status" value="1"/>
</dbReference>
<feature type="region of interest" description="Disordered" evidence="2">
    <location>
        <begin position="1"/>
        <end position="21"/>
    </location>
</feature>
<dbReference type="GO" id="GO:0005654">
    <property type="term" value="C:nucleoplasm"/>
    <property type="evidence" value="ECO:0007669"/>
    <property type="project" value="TreeGrafter"/>
</dbReference>
<feature type="compositionally biased region" description="Low complexity" evidence="2">
    <location>
        <begin position="874"/>
        <end position="889"/>
    </location>
</feature>
<feature type="compositionally biased region" description="Polar residues" evidence="2">
    <location>
        <begin position="890"/>
        <end position="909"/>
    </location>
</feature>
<reference evidence="4" key="1">
    <citation type="journal article" date="2023" name="Mol. Biol. Evol.">
        <title>Third-Generation Sequencing Reveals the Adaptive Role of the Epigenome in Three Deep-Sea Polychaetes.</title>
        <authorList>
            <person name="Perez M."/>
            <person name="Aroh O."/>
            <person name="Sun Y."/>
            <person name="Lan Y."/>
            <person name="Juniper S.K."/>
            <person name="Young C.R."/>
            <person name="Angers B."/>
            <person name="Qian P.Y."/>
        </authorList>
    </citation>
    <scope>NUCLEOTIDE SEQUENCE</scope>
    <source>
        <strain evidence="4">P08H-3</strain>
    </source>
</reference>
<feature type="compositionally biased region" description="Low complexity" evidence="2">
    <location>
        <begin position="373"/>
        <end position="389"/>
    </location>
</feature>
<feature type="compositionally biased region" description="Basic residues" evidence="2">
    <location>
        <begin position="1"/>
        <end position="18"/>
    </location>
</feature>
<evidence type="ECO:0000313" key="5">
    <source>
        <dbReference type="Proteomes" id="UP001208570"/>
    </source>
</evidence>
<gene>
    <name evidence="4" type="ORF">LSH36_35g03015</name>
</gene>
<feature type="compositionally biased region" description="Polar residues" evidence="2">
    <location>
        <begin position="89"/>
        <end position="106"/>
    </location>
</feature>
<feature type="compositionally biased region" description="Basic and acidic residues" evidence="2">
    <location>
        <begin position="749"/>
        <end position="759"/>
    </location>
</feature>
<feature type="compositionally biased region" description="Basic and acidic residues" evidence="2">
    <location>
        <begin position="1011"/>
        <end position="1026"/>
    </location>
</feature>
<evidence type="ECO:0008006" key="6">
    <source>
        <dbReference type="Google" id="ProtNLM"/>
    </source>
</evidence>
<evidence type="ECO:0000313" key="4">
    <source>
        <dbReference type="EMBL" id="KAK2166782.1"/>
    </source>
</evidence>